<sequence length="382" mass="42794">MQKLFQRDLNIFFSPEQVAQIDWNYHSTLAPAIWRVNLTFIVLVGVVVSLRIFTRAYITRHFFVDDVLIVFAAIFTLVSSSTALAATRYGLGQHVWNLPMPVENMLDELKHCVQLMFVANVFYAAATAFTKVSIITSYLRIFPHELLRRILYATSAVVVGLGISAIFATIFQCKLVEAAWDFAIVGGQCYAFIDFLYANSAINIATDFVLCLAPLPYFWGLSLPVKQRLSICLLFGIGFIASIASIIRIATLHEVQGIDVTHYLVSPLDWTVIECSLGIICVSIPPMRPLFAKLAPGLVSQYLSRHTAANAANKYDTPGTRSQPRTQQEIIENINREMDRQLVEFEMAEQKRKQSDKSAVIVSTNGSMANWAHGKRYDISPV</sequence>
<evidence type="ECO:0000256" key="5">
    <source>
        <dbReference type="ARBA" id="ARBA00038359"/>
    </source>
</evidence>
<comment type="similarity">
    <text evidence="5">Belongs to the SAT4 family.</text>
</comment>
<name>A0AAN6S0S2_9PEZI</name>
<organism evidence="8 9">
    <name type="scientific">Diplogelasinospora grovesii</name>
    <dbReference type="NCBI Taxonomy" id="303347"/>
    <lineage>
        <taxon>Eukaryota</taxon>
        <taxon>Fungi</taxon>
        <taxon>Dikarya</taxon>
        <taxon>Ascomycota</taxon>
        <taxon>Pezizomycotina</taxon>
        <taxon>Sordariomycetes</taxon>
        <taxon>Sordariomycetidae</taxon>
        <taxon>Sordariales</taxon>
        <taxon>Diplogelasinosporaceae</taxon>
        <taxon>Diplogelasinospora</taxon>
    </lineage>
</organism>
<evidence type="ECO:0000313" key="9">
    <source>
        <dbReference type="Proteomes" id="UP001303473"/>
    </source>
</evidence>
<keyword evidence="9" id="KW-1185">Reference proteome</keyword>
<comment type="caution">
    <text evidence="8">The sequence shown here is derived from an EMBL/GenBank/DDBJ whole genome shotgun (WGS) entry which is preliminary data.</text>
</comment>
<dbReference type="AlphaFoldDB" id="A0AAN6S0S2"/>
<dbReference type="EMBL" id="MU853916">
    <property type="protein sequence ID" value="KAK3935586.1"/>
    <property type="molecule type" value="Genomic_DNA"/>
</dbReference>
<feature type="domain" description="Rhodopsin" evidence="7">
    <location>
        <begin position="50"/>
        <end position="292"/>
    </location>
</feature>
<dbReference type="InterPro" id="IPR049326">
    <property type="entry name" value="Rhodopsin_dom_fungi"/>
</dbReference>
<dbReference type="Pfam" id="PF20684">
    <property type="entry name" value="Fung_rhodopsin"/>
    <property type="match status" value="1"/>
</dbReference>
<feature type="transmembrane region" description="Helical" evidence="6">
    <location>
        <begin position="150"/>
        <end position="171"/>
    </location>
</feature>
<dbReference type="InterPro" id="IPR052337">
    <property type="entry name" value="SAT4-like"/>
</dbReference>
<feature type="transmembrane region" description="Helical" evidence="6">
    <location>
        <begin position="32"/>
        <end position="54"/>
    </location>
</feature>
<evidence type="ECO:0000256" key="1">
    <source>
        <dbReference type="ARBA" id="ARBA00004141"/>
    </source>
</evidence>
<reference evidence="9" key="1">
    <citation type="journal article" date="2023" name="Mol. Phylogenet. Evol.">
        <title>Genome-scale phylogeny and comparative genomics of the fungal order Sordariales.</title>
        <authorList>
            <person name="Hensen N."/>
            <person name="Bonometti L."/>
            <person name="Westerberg I."/>
            <person name="Brannstrom I.O."/>
            <person name="Guillou S."/>
            <person name="Cros-Aarteil S."/>
            <person name="Calhoun S."/>
            <person name="Haridas S."/>
            <person name="Kuo A."/>
            <person name="Mondo S."/>
            <person name="Pangilinan J."/>
            <person name="Riley R."/>
            <person name="LaButti K."/>
            <person name="Andreopoulos B."/>
            <person name="Lipzen A."/>
            <person name="Chen C."/>
            <person name="Yan M."/>
            <person name="Daum C."/>
            <person name="Ng V."/>
            <person name="Clum A."/>
            <person name="Steindorff A."/>
            <person name="Ohm R.A."/>
            <person name="Martin F."/>
            <person name="Silar P."/>
            <person name="Natvig D.O."/>
            <person name="Lalanne C."/>
            <person name="Gautier V."/>
            <person name="Ament-Velasquez S.L."/>
            <person name="Kruys A."/>
            <person name="Hutchinson M.I."/>
            <person name="Powell A.J."/>
            <person name="Barry K."/>
            <person name="Miller A.N."/>
            <person name="Grigoriev I.V."/>
            <person name="Debuchy R."/>
            <person name="Gladieux P."/>
            <person name="Hiltunen Thoren M."/>
            <person name="Johannesson H."/>
        </authorList>
    </citation>
    <scope>NUCLEOTIDE SEQUENCE [LARGE SCALE GENOMIC DNA]</scope>
    <source>
        <strain evidence="9">CBS 340.73</strain>
    </source>
</reference>
<evidence type="ECO:0000259" key="7">
    <source>
        <dbReference type="Pfam" id="PF20684"/>
    </source>
</evidence>
<protein>
    <recommendedName>
        <fullName evidence="7">Rhodopsin domain-containing protein</fullName>
    </recommendedName>
</protein>
<feature type="transmembrane region" description="Helical" evidence="6">
    <location>
        <begin position="200"/>
        <end position="219"/>
    </location>
</feature>
<evidence type="ECO:0000313" key="8">
    <source>
        <dbReference type="EMBL" id="KAK3935586.1"/>
    </source>
</evidence>
<gene>
    <name evidence="8" type="ORF">QBC46DRAFT_46352</name>
</gene>
<dbReference type="GO" id="GO:0016020">
    <property type="term" value="C:membrane"/>
    <property type="evidence" value="ECO:0007669"/>
    <property type="project" value="UniProtKB-SubCell"/>
</dbReference>
<feature type="transmembrane region" description="Helical" evidence="6">
    <location>
        <begin position="231"/>
        <end position="251"/>
    </location>
</feature>
<proteinExistence type="inferred from homology"/>
<accession>A0AAN6S0S2</accession>
<feature type="transmembrane region" description="Helical" evidence="6">
    <location>
        <begin position="111"/>
        <end position="129"/>
    </location>
</feature>
<dbReference type="Proteomes" id="UP001303473">
    <property type="component" value="Unassembled WGS sequence"/>
</dbReference>
<evidence type="ECO:0000256" key="6">
    <source>
        <dbReference type="SAM" id="Phobius"/>
    </source>
</evidence>
<evidence type="ECO:0000256" key="3">
    <source>
        <dbReference type="ARBA" id="ARBA00022989"/>
    </source>
</evidence>
<dbReference type="PANTHER" id="PTHR33048:SF131">
    <property type="entry name" value="INTEGRAL MEMBRANE PROTEIN"/>
    <property type="match status" value="1"/>
</dbReference>
<evidence type="ECO:0000256" key="2">
    <source>
        <dbReference type="ARBA" id="ARBA00022692"/>
    </source>
</evidence>
<evidence type="ECO:0000256" key="4">
    <source>
        <dbReference type="ARBA" id="ARBA00023136"/>
    </source>
</evidence>
<keyword evidence="3 6" id="KW-1133">Transmembrane helix</keyword>
<keyword evidence="2 6" id="KW-0812">Transmembrane</keyword>
<dbReference type="PANTHER" id="PTHR33048">
    <property type="entry name" value="PTH11-LIKE INTEGRAL MEMBRANE PROTEIN (AFU_ORTHOLOGUE AFUA_5G11245)"/>
    <property type="match status" value="1"/>
</dbReference>
<comment type="subcellular location">
    <subcellularLocation>
        <location evidence="1">Membrane</location>
        <topology evidence="1">Multi-pass membrane protein</topology>
    </subcellularLocation>
</comment>
<keyword evidence="4 6" id="KW-0472">Membrane</keyword>
<feature type="transmembrane region" description="Helical" evidence="6">
    <location>
        <begin position="66"/>
        <end position="91"/>
    </location>
</feature>